<proteinExistence type="predicted"/>
<gene>
    <name evidence="1" type="ORF">ONZ51_g1319</name>
</gene>
<dbReference type="AlphaFoldDB" id="A0AAD7U290"/>
<dbReference type="EMBL" id="JAPEVG010000018">
    <property type="protein sequence ID" value="KAJ8496032.1"/>
    <property type="molecule type" value="Genomic_DNA"/>
</dbReference>
<evidence type="ECO:0000313" key="1">
    <source>
        <dbReference type="EMBL" id="KAJ8496032.1"/>
    </source>
</evidence>
<organism evidence="1 2">
    <name type="scientific">Trametes cubensis</name>
    <dbReference type="NCBI Taxonomy" id="1111947"/>
    <lineage>
        <taxon>Eukaryota</taxon>
        <taxon>Fungi</taxon>
        <taxon>Dikarya</taxon>
        <taxon>Basidiomycota</taxon>
        <taxon>Agaricomycotina</taxon>
        <taxon>Agaricomycetes</taxon>
        <taxon>Polyporales</taxon>
        <taxon>Polyporaceae</taxon>
        <taxon>Trametes</taxon>
    </lineage>
</organism>
<name>A0AAD7U290_9APHY</name>
<keyword evidence="2" id="KW-1185">Reference proteome</keyword>
<dbReference type="InterPro" id="IPR036404">
    <property type="entry name" value="Jacalin-like_lectin_dom_sf"/>
</dbReference>
<accession>A0AAD7U290</accession>
<protein>
    <submittedName>
        <fullName evidence="1">Uncharacterized protein</fullName>
    </submittedName>
</protein>
<comment type="caution">
    <text evidence="1">The sequence shown here is derived from an EMBL/GenBank/DDBJ whole genome shotgun (WGS) entry which is preliminary data.</text>
</comment>
<dbReference type="Proteomes" id="UP001215151">
    <property type="component" value="Unassembled WGS sequence"/>
</dbReference>
<dbReference type="Gene3D" id="2.100.10.30">
    <property type="entry name" value="Jacalin-like lectin domain"/>
    <property type="match status" value="1"/>
</dbReference>
<reference evidence="1" key="1">
    <citation type="submission" date="2022-11" db="EMBL/GenBank/DDBJ databases">
        <title>Genome Sequence of Cubamyces cubensis.</title>
        <authorList>
            <person name="Buettner E."/>
        </authorList>
    </citation>
    <scope>NUCLEOTIDE SEQUENCE</scope>
    <source>
        <strain evidence="1">MPL-01</strain>
    </source>
</reference>
<evidence type="ECO:0000313" key="2">
    <source>
        <dbReference type="Proteomes" id="UP001215151"/>
    </source>
</evidence>
<sequence length="206" mass="22506">MQAYITTTGLVGEKHGTIFRDVSLRKADGTIVVGTDSDGAQSMDSIAREDQLDLKHPIREIIVNRRQVVDGLTITYQLTDNRALTKTHGYKPTDQKNAHPVPLGSTERIVGVFGSNGYHAEYGRNIFLSIGFVIYDSAKREGNTRVVDPFSSHVNPMSGADEMINADTVTRFYASDVVAFGGFHTVGSSQDAGLDGLFFYKNISAQ</sequence>